<comment type="caution">
    <text evidence="1">The sequence shown here is derived from an EMBL/GenBank/DDBJ whole genome shotgun (WGS) entry which is preliminary data.</text>
</comment>
<organism evidence="1 2">
    <name type="scientific">Characodon lateralis</name>
    <dbReference type="NCBI Taxonomy" id="208331"/>
    <lineage>
        <taxon>Eukaryota</taxon>
        <taxon>Metazoa</taxon>
        <taxon>Chordata</taxon>
        <taxon>Craniata</taxon>
        <taxon>Vertebrata</taxon>
        <taxon>Euteleostomi</taxon>
        <taxon>Actinopterygii</taxon>
        <taxon>Neopterygii</taxon>
        <taxon>Teleostei</taxon>
        <taxon>Neoteleostei</taxon>
        <taxon>Acanthomorphata</taxon>
        <taxon>Ovalentaria</taxon>
        <taxon>Atherinomorphae</taxon>
        <taxon>Cyprinodontiformes</taxon>
        <taxon>Goodeidae</taxon>
        <taxon>Characodon</taxon>
    </lineage>
</organism>
<dbReference type="Proteomes" id="UP001352852">
    <property type="component" value="Unassembled WGS sequence"/>
</dbReference>
<protein>
    <submittedName>
        <fullName evidence="1">Uncharacterized protein</fullName>
    </submittedName>
</protein>
<keyword evidence="2" id="KW-1185">Reference proteome</keyword>
<name>A0ABU7CXP8_9TELE</name>
<sequence>MSLLTILIPSPHYFVRLHFDIQAGWAVANPPYPFYSCMPASLPIFIKSIPVSNYNTFRGSLCFSLFVFRGKEEKKEGFLQFTLSCFVHIISICNSDSRTQFSHASQRALCIL</sequence>
<dbReference type="EMBL" id="JAHUTJ010009328">
    <property type="protein sequence ID" value="MED6267711.1"/>
    <property type="molecule type" value="Genomic_DNA"/>
</dbReference>
<accession>A0ABU7CXP8</accession>
<gene>
    <name evidence="1" type="ORF">CHARACLAT_014899</name>
</gene>
<proteinExistence type="predicted"/>
<evidence type="ECO:0000313" key="1">
    <source>
        <dbReference type="EMBL" id="MED6267711.1"/>
    </source>
</evidence>
<reference evidence="1 2" key="1">
    <citation type="submission" date="2021-06" db="EMBL/GenBank/DDBJ databases">
        <authorList>
            <person name="Palmer J.M."/>
        </authorList>
    </citation>
    <scope>NUCLEOTIDE SEQUENCE [LARGE SCALE GENOMIC DNA]</scope>
    <source>
        <strain evidence="1 2">CL_MEX2019</strain>
        <tissue evidence="1">Muscle</tissue>
    </source>
</reference>
<evidence type="ECO:0000313" key="2">
    <source>
        <dbReference type="Proteomes" id="UP001352852"/>
    </source>
</evidence>